<dbReference type="EMBL" id="NQKI01000024">
    <property type="protein sequence ID" value="OZY58655.1"/>
    <property type="molecule type" value="Genomic_DNA"/>
</dbReference>
<evidence type="ECO:0000259" key="1">
    <source>
        <dbReference type="Pfam" id="PF25181"/>
    </source>
</evidence>
<dbReference type="AlphaFoldDB" id="A0A266NA40"/>
<dbReference type="InterPro" id="IPR057447">
    <property type="entry name" value="Bbp19-like_phage"/>
</dbReference>
<sequence>MTPEQVDAMFKRVFEEHHEGRIVLELLIQRFARNACTVGGIDAILTTYKQAGNREVLDHVVLRINRANGVEDVNDQEE</sequence>
<feature type="domain" description="Bbp19-like phage" evidence="1">
    <location>
        <begin position="10"/>
        <end position="61"/>
    </location>
</feature>
<dbReference type="OrthoDB" id="9155372at2"/>
<reference evidence="2 3" key="1">
    <citation type="submission" date="2017-08" db="EMBL/GenBank/DDBJ databases">
        <title>Genomic and metabolic characterisation of spoilage-associated Pseudomonas species.</title>
        <authorList>
            <person name="Stanborough T."/>
            <person name="Fegan N."/>
            <person name="Powell S.M."/>
            <person name="Singh T."/>
            <person name="Tamplin M.L."/>
            <person name="Chandry P.S."/>
        </authorList>
    </citation>
    <scope>NUCLEOTIDE SEQUENCE [LARGE SCALE GENOMIC DNA]</scope>
    <source>
        <strain evidence="2 3">L1802</strain>
    </source>
</reference>
<organism evidence="2 3">
    <name type="scientific">Pseudomonas lundensis</name>
    <dbReference type="NCBI Taxonomy" id="86185"/>
    <lineage>
        <taxon>Bacteria</taxon>
        <taxon>Pseudomonadati</taxon>
        <taxon>Pseudomonadota</taxon>
        <taxon>Gammaproteobacteria</taxon>
        <taxon>Pseudomonadales</taxon>
        <taxon>Pseudomonadaceae</taxon>
        <taxon>Pseudomonas</taxon>
    </lineage>
</organism>
<name>A0A266NA40_9PSED</name>
<dbReference type="Proteomes" id="UP000215788">
    <property type="component" value="Unassembled WGS sequence"/>
</dbReference>
<comment type="caution">
    <text evidence="2">The sequence shown here is derived from an EMBL/GenBank/DDBJ whole genome shotgun (WGS) entry which is preliminary data.</text>
</comment>
<proteinExistence type="predicted"/>
<evidence type="ECO:0000313" key="2">
    <source>
        <dbReference type="EMBL" id="OZY58655.1"/>
    </source>
</evidence>
<protein>
    <recommendedName>
        <fullName evidence="1">Bbp19-like phage domain-containing protein</fullName>
    </recommendedName>
</protein>
<accession>A0A266NA40</accession>
<evidence type="ECO:0000313" key="3">
    <source>
        <dbReference type="Proteomes" id="UP000215788"/>
    </source>
</evidence>
<dbReference type="Pfam" id="PF25181">
    <property type="entry name" value="Phage_Bbp19"/>
    <property type="match status" value="1"/>
</dbReference>
<gene>
    <name evidence="2" type="ORF">CJF39_15120</name>
</gene>